<dbReference type="EMBL" id="CP108090">
    <property type="protein sequence ID" value="WUQ14151.1"/>
    <property type="molecule type" value="Genomic_DNA"/>
</dbReference>
<organism evidence="1 2">
    <name type="scientific">Streptomyces virginiae</name>
    <name type="common">Streptomyces cinnamonensis</name>
    <dbReference type="NCBI Taxonomy" id="1961"/>
    <lineage>
        <taxon>Bacteria</taxon>
        <taxon>Bacillati</taxon>
        <taxon>Actinomycetota</taxon>
        <taxon>Actinomycetes</taxon>
        <taxon>Kitasatosporales</taxon>
        <taxon>Streptomycetaceae</taxon>
        <taxon>Streptomyces</taxon>
    </lineage>
</organism>
<proteinExistence type="predicted"/>
<gene>
    <name evidence="1" type="ORF">OG517_23490</name>
</gene>
<evidence type="ECO:0008006" key="3">
    <source>
        <dbReference type="Google" id="ProtNLM"/>
    </source>
</evidence>
<name>A0ABZ1TH58_STRVG</name>
<dbReference type="Proteomes" id="UP001432039">
    <property type="component" value="Chromosome"/>
</dbReference>
<keyword evidence="2" id="KW-1185">Reference proteome</keyword>
<dbReference type="RefSeq" id="WP_328962968.1">
    <property type="nucleotide sequence ID" value="NZ_CP108090.1"/>
</dbReference>
<protein>
    <recommendedName>
        <fullName evidence="3">Lipoprotein</fullName>
    </recommendedName>
</protein>
<accession>A0ABZ1TH58</accession>
<reference evidence="1" key="1">
    <citation type="submission" date="2022-10" db="EMBL/GenBank/DDBJ databases">
        <title>The complete genomes of actinobacterial strains from the NBC collection.</title>
        <authorList>
            <person name="Joergensen T.S."/>
            <person name="Alvarez Arevalo M."/>
            <person name="Sterndorff E.B."/>
            <person name="Faurdal D."/>
            <person name="Vuksanovic O."/>
            <person name="Mourched A.-S."/>
            <person name="Charusanti P."/>
            <person name="Shaw S."/>
            <person name="Blin K."/>
            <person name="Weber T."/>
        </authorList>
    </citation>
    <scope>NUCLEOTIDE SEQUENCE</scope>
    <source>
        <strain evidence="1">NBC_00248</strain>
    </source>
</reference>
<evidence type="ECO:0000313" key="1">
    <source>
        <dbReference type="EMBL" id="WUQ14151.1"/>
    </source>
</evidence>
<sequence length="114" mass="11042">MPVRPVQGDVALAPLARTASANSGPVAAAGAAQIAVLLVHCSAASGTTPTLDAVLEQSADGSSWSTLAGSGITQLTAAGNRVSSGAVTANYVRAALTIGGTTPSFTCSASILFV</sequence>
<evidence type="ECO:0000313" key="2">
    <source>
        <dbReference type="Proteomes" id="UP001432039"/>
    </source>
</evidence>